<proteinExistence type="predicted"/>
<dbReference type="Proteomes" id="UP000789920">
    <property type="component" value="Unassembled WGS sequence"/>
</dbReference>
<protein>
    <submittedName>
        <fullName evidence="1">10511_t:CDS:1</fullName>
    </submittedName>
</protein>
<dbReference type="EMBL" id="CAJVQC010055005">
    <property type="protein sequence ID" value="CAG8794883.1"/>
    <property type="molecule type" value="Genomic_DNA"/>
</dbReference>
<organism evidence="1 2">
    <name type="scientific">Racocetra persica</name>
    <dbReference type="NCBI Taxonomy" id="160502"/>
    <lineage>
        <taxon>Eukaryota</taxon>
        <taxon>Fungi</taxon>
        <taxon>Fungi incertae sedis</taxon>
        <taxon>Mucoromycota</taxon>
        <taxon>Glomeromycotina</taxon>
        <taxon>Glomeromycetes</taxon>
        <taxon>Diversisporales</taxon>
        <taxon>Gigasporaceae</taxon>
        <taxon>Racocetra</taxon>
    </lineage>
</organism>
<accession>A0ACA9RIB3</accession>
<evidence type="ECO:0000313" key="1">
    <source>
        <dbReference type="EMBL" id="CAG8794883.1"/>
    </source>
</evidence>
<sequence length="172" mass="19312">LSLNMQSEIDLLKQENTRLMARIAELEQIAKEKNELENIEKQNRTVTNDLALQALLSRISPEYSTPLPNKSCSNGENAQIKDSSEQDQDLSLVNQDASTGSKKTITSLSLYDTKTVTKYHDLNNSDTTSEILESDNQIVEGLIQEMTYDQAENIVSSEINHLYSNNDEDMAP</sequence>
<comment type="caution">
    <text evidence="1">The sequence shown here is derived from an EMBL/GenBank/DDBJ whole genome shotgun (WGS) entry which is preliminary data.</text>
</comment>
<name>A0ACA9RIB3_9GLOM</name>
<feature type="non-terminal residue" evidence="1">
    <location>
        <position position="1"/>
    </location>
</feature>
<gene>
    <name evidence="1" type="ORF">RPERSI_LOCUS19852</name>
</gene>
<reference evidence="1" key="1">
    <citation type="submission" date="2021-06" db="EMBL/GenBank/DDBJ databases">
        <authorList>
            <person name="Kallberg Y."/>
            <person name="Tangrot J."/>
            <person name="Rosling A."/>
        </authorList>
    </citation>
    <scope>NUCLEOTIDE SEQUENCE</scope>
    <source>
        <strain evidence="1">MA461A</strain>
    </source>
</reference>
<feature type="non-terminal residue" evidence="1">
    <location>
        <position position="172"/>
    </location>
</feature>
<keyword evidence="2" id="KW-1185">Reference proteome</keyword>
<evidence type="ECO:0000313" key="2">
    <source>
        <dbReference type="Proteomes" id="UP000789920"/>
    </source>
</evidence>